<comment type="cofactor">
    <cofactor evidence="1">
        <name>FAD</name>
        <dbReference type="ChEBI" id="CHEBI:57692"/>
    </cofactor>
</comment>
<dbReference type="InterPro" id="IPR001613">
    <property type="entry name" value="Flavin_amine_oxidase"/>
</dbReference>
<gene>
    <name evidence="11" type="ORF">ELAC_0935</name>
</gene>
<dbReference type="InterPro" id="IPR002937">
    <property type="entry name" value="Amino_oxidase"/>
</dbReference>
<evidence type="ECO:0000256" key="4">
    <source>
        <dbReference type="ARBA" id="ARBA00012535"/>
    </source>
</evidence>
<name>A0A0H5DRH0_9BACT</name>
<dbReference type="AlphaFoldDB" id="A0A0H5DRH0"/>
<evidence type="ECO:0000259" key="10">
    <source>
        <dbReference type="Pfam" id="PF01593"/>
    </source>
</evidence>
<evidence type="ECO:0000256" key="5">
    <source>
        <dbReference type="ARBA" id="ARBA00017871"/>
    </source>
</evidence>
<evidence type="ECO:0000256" key="2">
    <source>
        <dbReference type="ARBA" id="ARBA00004814"/>
    </source>
</evidence>
<protein>
    <recommendedName>
        <fullName evidence="5">Tryptophan 2-monooxygenase</fullName>
        <ecNumber evidence="4">1.13.12.3</ecNumber>
    </recommendedName>
</protein>
<dbReference type="Gene3D" id="3.50.50.60">
    <property type="entry name" value="FAD/NAD(P)-binding domain"/>
    <property type="match status" value="1"/>
</dbReference>
<evidence type="ECO:0000256" key="9">
    <source>
        <dbReference type="PIRSR" id="PIRSR601613-1"/>
    </source>
</evidence>
<dbReference type="Proteomes" id="UP000220251">
    <property type="component" value="Unassembled WGS sequence"/>
</dbReference>
<dbReference type="OrthoDB" id="25353at2"/>
<dbReference type="PRINTS" id="PR00757">
    <property type="entry name" value="AMINEOXDASEF"/>
</dbReference>
<organism evidence="11 12">
    <name type="scientific">Estrella lausannensis</name>
    <dbReference type="NCBI Taxonomy" id="483423"/>
    <lineage>
        <taxon>Bacteria</taxon>
        <taxon>Pseudomonadati</taxon>
        <taxon>Chlamydiota</taxon>
        <taxon>Chlamydiia</taxon>
        <taxon>Parachlamydiales</taxon>
        <taxon>Candidatus Criblamydiaceae</taxon>
        <taxon>Estrella</taxon>
    </lineage>
</organism>
<evidence type="ECO:0000256" key="1">
    <source>
        <dbReference type="ARBA" id="ARBA00001974"/>
    </source>
</evidence>
<dbReference type="EC" id="1.13.12.3" evidence="4"/>
<feature type="domain" description="Amine oxidase" evidence="10">
    <location>
        <begin position="15"/>
        <end position="450"/>
    </location>
</feature>
<dbReference type="InterPro" id="IPR036188">
    <property type="entry name" value="FAD/NAD-bd_sf"/>
</dbReference>
<comment type="catalytic activity">
    <reaction evidence="8">
        <text>L-tryptophan + O2 = indole-3-acetamide + CO2 + H2O</text>
        <dbReference type="Rhea" id="RHEA:16165"/>
        <dbReference type="ChEBI" id="CHEBI:15377"/>
        <dbReference type="ChEBI" id="CHEBI:15379"/>
        <dbReference type="ChEBI" id="CHEBI:16031"/>
        <dbReference type="ChEBI" id="CHEBI:16526"/>
        <dbReference type="ChEBI" id="CHEBI:57912"/>
        <dbReference type="EC" id="1.13.12.3"/>
    </reaction>
</comment>
<evidence type="ECO:0000256" key="3">
    <source>
        <dbReference type="ARBA" id="ARBA00005833"/>
    </source>
</evidence>
<evidence type="ECO:0000313" key="12">
    <source>
        <dbReference type="Proteomes" id="UP000220251"/>
    </source>
</evidence>
<dbReference type="GO" id="GO:0009851">
    <property type="term" value="P:auxin biosynthetic process"/>
    <property type="evidence" value="ECO:0007669"/>
    <property type="project" value="UniProtKB-KW"/>
</dbReference>
<dbReference type="PANTHER" id="PTHR10742">
    <property type="entry name" value="FLAVIN MONOAMINE OXIDASE"/>
    <property type="match status" value="1"/>
</dbReference>
<comment type="similarity">
    <text evidence="3">Belongs to the tryptophan 2-monooxygenase family.</text>
</comment>
<evidence type="ECO:0000313" key="11">
    <source>
        <dbReference type="EMBL" id="CRX38284.1"/>
    </source>
</evidence>
<keyword evidence="7" id="KW-0073">Auxin biosynthesis</keyword>
<dbReference type="SUPFAM" id="SSF51905">
    <property type="entry name" value="FAD/NAD(P)-binding domain"/>
    <property type="match status" value="1"/>
</dbReference>
<dbReference type="GO" id="GO:0050361">
    <property type="term" value="F:tryptophan 2-monooxygenase activity"/>
    <property type="evidence" value="ECO:0007669"/>
    <property type="project" value="UniProtKB-EC"/>
</dbReference>
<accession>A0A0H5DRH0</accession>
<dbReference type="PANTHER" id="PTHR10742:SF410">
    <property type="entry name" value="LYSINE-SPECIFIC HISTONE DEMETHYLASE 2"/>
    <property type="match status" value="1"/>
</dbReference>
<feature type="binding site" evidence="9">
    <location>
        <position position="424"/>
    </location>
    <ligand>
        <name>FAD</name>
        <dbReference type="ChEBI" id="CHEBI:57692"/>
    </ligand>
</feature>
<feature type="binding site" evidence="9">
    <location>
        <begin position="35"/>
        <end position="36"/>
    </location>
    <ligand>
        <name>FAD</name>
        <dbReference type="ChEBI" id="CHEBI:57692"/>
    </ligand>
</feature>
<evidence type="ECO:0000256" key="7">
    <source>
        <dbReference type="ARBA" id="ARBA00023070"/>
    </source>
</evidence>
<keyword evidence="6" id="KW-0560">Oxidoreductase</keyword>
<dbReference type="EMBL" id="CWGJ01000011">
    <property type="protein sequence ID" value="CRX38284.1"/>
    <property type="molecule type" value="Genomic_DNA"/>
</dbReference>
<keyword evidence="12" id="KW-1185">Reference proteome</keyword>
<comment type="pathway">
    <text evidence="2">Plant hormone metabolism; auxin biosynthesis.</text>
</comment>
<reference evidence="12" key="1">
    <citation type="submission" date="2015-06" db="EMBL/GenBank/DDBJ databases">
        <authorList>
            <person name="Bertelli C."/>
        </authorList>
    </citation>
    <scope>NUCLEOTIDE SEQUENCE [LARGE SCALE GENOMIC DNA]</scope>
    <source>
        <strain evidence="12">CRIB-30</strain>
    </source>
</reference>
<feature type="binding site" evidence="9">
    <location>
        <position position="16"/>
    </location>
    <ligand>
        <name>FAD</name>
        <dbReference type="ChEBI" id="CHEBI:57692"/>
    </ligand>
</feature>
<feature type="binding site" evidence="9">
    <location>
        <position position="182"/>
    </location>
    <ligand>
        <name>substrate</name>
    </ligand>
</feature>
<dbReference type="Pfam" id="PF01593">
    <property type="entry name" value="Amino_oxidase"/>
    <property type="match status" value="1"/>
</dbReference>
<sequence length="458" mass="49931">MGSRGIKVAVVGGGLSGLTTAYRLAEQGFDVELFEARNRVGGRVLTAFINDVPVDLGGQNVSDGGKAAHIHTLADELDLKFNATDAVINNYYFDGKKIVEVQRLLSEKQFTSQALEVRMRDLMKEAHTLEDILRGILDQEDPLYKSISVRMAAYEGAPVHALSPYYAETLMHMLLGGISAAHPGKGEGQTKIHLLRIEGGAFSLPEKLANKLGPRVHLNKPLTALEKSEGGSILLSFADGTSFKADLVALTMPCSVYEDISFGDETIPEDTLDAIRSIRYGGNSKIVVPCSEVPNLPDVLINDRALCFFDLSHPLLTLYYTGEASSYTGETIGATYRQDRAMLKTWGALACPPYLEPVIADDTPFVRYSTPVGFSWPLDRYAKGSYSFISPGQEELFTDLKSHQGEVVKTLFAPIGQKIFFAGEHASILLDVPGTMESACESGERTARMIARAILQNQ</sequence>
<proteinExistence type="inferred from homology"/>
<evidence type="ECO:0000256" key="8">
    <source>
        <dbReference type="ARBA" id="ARBA00047321"/>
    </source>
</evidence>
<dbReference type="RefSeq" id="WP_098038128.1">
    <property type="nucleotide sequence ID" value="NZ_CWGJ01000011.1"/>
</dbReference>
<evidence type="ECO:0000256" key="6">
    <source>
        <dbReference type="ARBA" id="ARBA00023002"/>
    </source>
</evidence>
<dbReference type="InterPro" id="IPR050281">
    <property type="entry name" value="Flavin_monoamine_oxidase"/>
</dbReference>